<dbReference type="InParanoid" id="A0A0C3EA25"/>
<dbReference type="AlphaFoldDB" id="A0A0C3EA25"/>
<gene>
    <name evidence="1" type="ORF">SCLCIDRAFT_597271</name>
</gene>
<organism evidence="1 2">
    <name type="scientific">Scleroderma citrinum Foug A</name>
    <dbReference type="NCBI Taxonomy" id="1036808"/>
    <lineage>
        <taxon>Eukaryota</taxon>
        <taxon>Fungi</taxon>
        <taxon>Dikarya</taxon>
        <taxon>Basidiomycota</taxon>
        <taxon>Agaricomycotina</taxon>
        <taxon>Agaricomycetes</taxon>
        <taxon>Agaricomycetidae</taxon>
        <taxon>Boletales</taxon>
        <taxon>Sclerodermatineae</taxon>
        <taxon>Sclerodermataceae</taxon>
        <taxon>Scleroderma</taxon>
    </lineage>
</organism>
<accession>A0A0C3EA25</accession>
<reference evidence="1 2" key="1">
    <citation type="submission" date="2014-04" db="EMBL/GenBank/DDBJ databases">
        <authorList>
            <consortium name="DOE Joint Genome Institute"/>
            <person name="Kuo A."/>
            <person name="Kohler A."/>
            <person name="Nagy L.G."/>
            <person name="Floudas D."/>
            <person name="Copeland A."/>
            <person name="Barry K.W."/>
            <person name="Cichocki N."/>
            <person name="Veneault-Fourrey C."/>
            <person name="LaButti K."/>
            <person name="Lindquist E.A."/>
            <person name="Lipzen A."/>
            <person name="Lundell T."/>
            <person name="Morin E."/>
            <person name="Murat C."/>
            <person name="Sun H."/>
            <person name="Tunlid A."/>
            <person name="Henrissat B."/>
            <person name="Grigoriev I.V."/>
            <person name="Hibbett D.S."/>
            <person name="Martin F."/>
            <person name="Nordberg H.P."/>
            <person name="Cantor M.N."/>
            <person name="Hua S.X."/>
        </authorList>
    </citation>
    <scope>NUCLEOTIDE SEQUENCE [LARGE SCALE GENOMIC DNA]</scope>
    <source>
        <strain evidence="1 2">Foug A</strain>
    </source>
</reference>
<name>A0A0C3EA25_9AGAM</name>
<sequence length="65" mass="7443">MNKRHTMCAIECVSINQPNSVLCYILRSCCCQLDQSRFISVAPLVNKSICDRMFPGSMYNVIHRC</sequence>
<dbReference type="EMBL" id="KN822026">
    <property type="protein sequence ID" value="KIM64846.1"/>
    <property type="molecule type" value="Genomic_DNA"/>
</dbReference>
<evidence type="ECO:0000313" key="1">
    <source>
        <dbReference type="EMBL" id="KIM64846.1"/>
    </source>
</evidence>
<dbReference type="HOGENOM" id="CLU_2851037_0_0_1"/>
<dbReference type="Proteomes" id="UP000053989">
    <property type="component" value="Unassembled WGS sequence"/>
</dbReference>
<proteinExistence type="predicted"/>
<protein>
    <submittedName>
        <fullName evidence="1">Uncharacterized protein</fullName>
    </submittedName>
</protein>
<keyword evidence="2" id="KW-1185">Reference proteome</keyword>
<evidence type="ECO:0000313" key="2">
    <source>
        <dbReference type="Proteomes" id="UP000053989"/>
    </source>
</evidence>
<reference evidence="2" key="2">
    <citation type="submission" date="2015-01" db="EMBL/GenBank/DDBJ databases">
        <title>Evolutionary Origins and Diversification of the Mycorrhizal Mutualists.</title>
        <authorList>
            <consortium name="DOE Joint Genome Institute"/>
            <consortium name="Mycorrhizal Genomics Consortium"/>
            <person name="Kohler A."/>
            <person name="Kuo A."/>
            <person name="Nagy L.G."/>
            <person name="Floudas D."/>
            <person name="Copeland A."/>
            <person name="Barry K.W."/>
            <person name="Cichocki N."/>
            <person name="Veneault-Fourrey C."/>
            <person name="LaButti K."/>
            <person name="Lindquist E.A."/>
            <person name="Lipzen A."/>
            <person name="Lundell T."/>
            <person name="Morin E."/>
            <person name="Murat C."/>
            <person name="Riley R."/>
            <person name="Ohm R."/>
            <person name="Sun H."/>
            <person name="Tunlid A."/>
            <person name="Henrissat B."/>
            <person name="Grigoriev I.V."/>
            <person name="Hibbett D.S."/>
            <person name="Martin F."/>
        </authorList>
    </citation>
    <scope>NUCLEOTIDE SEQUENCE [LARGE SCALE GENOMIC DNA]</scope>
    <source>
        <strain evidence="2">Foug A</strain>
    </source>
</reference>